<feature type="chain" id="PRO_5023840151" description="DUF995 domain-containing protein" evidence="1">
    <location>
        <begin position="24"/>
        <end position="132"/>
    </location>
</feature>
<evidence type="ECO:0000313" key="2">
    <source>
        <dbReference type="EMBL" id="QEX19112.1"/>
    </source>
</evidence>
<reference evidence="2 3" key="1">
    <citation type="submission" date="2019-08" db="EMBL/GenBank/DDBJ databases">
        <title>Hyperibacter terrae gen. nov., sp. nov. and Hyperibacter viscosus sp. nov., two new members in the family Rhodospirillaceae isolated from the rhizosphere of Hypericum perforatum.</title>
        <authorList>
            <person name="Noviana Z."/>
        </authorList>
    </citation>
    <scope>NUCLEOTIDE SEQUENCE [LARGE SCALE GENOMIC DNA]</scope>
    <source>
        <strain evidence="2 3">R5913</strain>
    </source>
</reference>
<name>A0A5J6MN73_9PROT</name>
<keyword evidence="1" id="KW-0732">Signal</keyword>
<evidence type="ECO:0008006" key="4">
    <source>
        <dbReference type="Google" id="ProtNLM"/>
    </source>
</evidence>
<gene>
    <name evidence="2" type="ORF">FRZ44_44240</name>
</gene>
<organism evidence="2 3">
    <name type="scientific">Hypericibacter terrae</name>
    <dbReference type="NCBI Taxonomy" id="2602015"/>
    <lineage>
        <taxon>Bacteria</taxon>
        <taxon>Pseudomonadati</taxon>
        <taxon>Pseudomonadota</taxon>
        <taxon>Alphaproteobacteria</taxon>
        <taxon>Rhodospirillales</taxon>
        <taxon>Dongiaceae</taxon>
        <taxon>Hypericibacter</taxon>
    </lineage>
</organism>
<dbReference type="KEGG" id="htq:FRZ44_44240"/>
<dbReference type="EMBL" id="CP042906">
    <property type="protein sequence ID" value="QEX19112.1"/>
    <property type="molecule type" value="Genomic_DNA"/>
</dbReference>
<evidence type="ECO:0000256" key="1">
    <source>
        <dbReference type="SAM" id="SignalP"/>
    </source>
</evidence>
<protein>
    <recommendedName>
        <fullName evidence="4">DUF995 domain-containing protein</fullName>
    </recommendedName>
</protein>
<dbReference type="OrthoDB" id="7358065at2"/>
<dbReference type="RefSeq" id="WP_151179204.1">
    <property type="nucleotide sequence ID" value="NZ_CP042906.1"/>
</dbReference>
<sequence length="132" mass="14128">MKNLTIFSTMAVAAVLLATQVRAEPLVGDNFISVMQGNTLSGTSQMGVKYNIYFLPGGNVSYQDASGRVDKGNWTIDPDGDVCIKWKAPSNLAHDCYKVDIDGTKVSWKGKTGAGHAGLRGEVAPMDMTKSQ</sequence>
<feature type="signal peptide" evidence="1">
    <location>
        <begin position="1"/>
        <end position="23"/>
    </location>
</feature>
<dbReference type="AlphaFoldDB" id="A0A5J6MN73"/>
<proteinExistence type="predicted"/>
<accession>A0A5J6MN73</accession>
<keyword evidence="3" id="KW-1185">Reference proteome</keyword>
<dbReference type="Proteomes" id="UP000326202">
    <property type="component" value="Chromosome"/>
</dbReference>
<evidence type="ECO:0000313" key="3">
    <source>
        <dbReference type="Proteomes" id="UP000326202"/>
    </source>
</evidence>